<reference evidence="1" key="1">
    <citation type="submission" date="2014-09" db="EMBL/GenBank/DDBJ databases">
        <authorList>
            <person name="Magalhaes I.L.F."/>
            <person name="Oliveira U."/>
            <person name="Santos F.R."/>
            <person name="Vidigal T.H.D.A."/>
            <person name="Brescovit A.D."/>
            <person name="Santos A.J."/>
        </authorList>
    </citation>
    <scope>NUCLEOTIDE SEQUENCE</scope>
    <source>
        <tissue evidence="1">Shoot tissue taken approximately 20 cm above the soil surface</tissue>
    </source>
</reference>
<protein>
    <submittedName>
        <fullName evidence="1">Uncharacterized protein</fullName>
    </submittedName>
</protein>
<dbReference type="AlphaFoldDB" id="A0A0A9U071"/>
<sequence>MVSSWNWQNMNVNESSYHACIYVYDLQTNEIVPSLCATFSQFAHISMESRSIVKKLGKLKLGSQLNIN</sequence>
<reference evidence="1" key="2">
    <citation type="journal article" date="2015" name="Data Brief">
        <title>Shoot transcriptome of the giant reed, Arundo donax.</title>
        <authorList>
            <person name="Barrero R.A."/>
            <person name="Guerrero F.D."/>
            <person name="Moolhuijzen P."/>
            <person name="Goolsby J.A."/>
            <person name="Tidwell J."/>
            <person name="Bellgard S.E."/>
            <person name="Bellgard M.I."/>
        </authorList>
    </citation>
    <scope>NUCLEOTIDE SEQUENCE</scope>
    <source>
        <tissue evidence="1">Shoot tissue taken approximately 20 cm above the soil surface</tissue>
    </source>
</reference>
<name>A0A0A9U071_ARUDO</name>
<dbReference type="EMBL" id="GBRH01281720">
    <property type="protein sequence ID" value="JAD16175.1"/>
    <property type="molecule type" value="Transcribed_RNA"/>
</dbReference>
<proteinExistence type="predicted"/>
<accession>A0A0A9U071</accession>
<organism evidence="1">
    <name type="scientific">Arundo donax</name>
    <name type="common">Giant reed</name>
    <name type="synonym">Donax arundinaceus</name>
    <dbReference type="NCBI Taxonomy" id="35708"/>
    <lineage>
        <taxon>Eukaryota</taxon>
        <taxon>Viridiplantae</taxon>
        <taxon>Streptophyta</taxon>
        <taxon>Embryophyta</taxon>
        <taxon>Tracheophyta</taxon>
        <taxon>Spermatophyta</taxon>
        <taxon>Magnoliopsida</taxon>
        <taxon>Liliopsida</taxon>
        <taxon>Poales</taxon>
        <taxon>Poaceae</taxon>
        <taxon>PACMAD clade</taxon>
        <taxon>Arundinoideae</taxon>
        <taxon>Arundineae</taxon>
        <taxon>Arundo</taxon>
    </lineage>
</organism>
<evidence type="ECO:0000313" key="1">
    <source>
        <dbReference type="EMBL" id="JAD16175.1"/>
    </source>
</evidence>